<dbReference type="PANTHER" id="PTHR11766">
    <property type="entry name" value="TYROSYL-TRNA SYNTHETASE"/>
    <property type="match status" value="1"/>
</dbReference>
<proteinExistence type="inferred from homology"/>
<evidence type="ECO:0000256" key="2">
    <source>
        <dbReference type="ARBA" id="ARBA00022741"/>
    </source>
</evidence>
<gene>
    <name evidence="8" type="primary">tyrS</name>
    <name evidence="11" type="ORF">BISU_0990</name>
</gene>
<accession>A0A087E5L0</accession>
<dbReference type="InterPro" id="IPR024107">
    <property type="entry name" value="Tyr-tRNA-ligase_bac_1"/>
</dbReference>
<comment type="function">
    <text evidence="8">Catalyzes the attachment of tyrosine to tRNA(Tyr) in a two-step reaction: tyrosine is first activated by ATP to form Tyr-AMP and then transferred to the acceptor end of tRNA(Tyr).</text>
</comment>
<evidence type="ECO:0000256" key="7">
    <source>
        <dbReference type="ARBA" id="ARBA00048248"/>
    </source>
</evidence>
<sequence>MAHVTNFKEAGFDSLFEELNWRGLIAQSTDRDQLAQALDGKPITYYCGFDPTAPSLHVGNLVPLVIMRHLQAAGHHPIALVGGATGLIGDPRQSGERTLNPKEVVAGWSERLKSQISGILEVDGSNPVRFVSNYDWTASMSVIDFLRDVGKNFRIGTMLSKDIVARRLESQEGISFTEFSYQVLQGNDFLHLFDEYGCTLELGGSDQWGNLTSGLDLIHKVRETNVNVFTSPIISDSQGKKFGKSEGNAVWLDPEMLSPYKFYQFWLNQPDVEVAKLLKVFTFLPKEEIARLEACIATNPGAREAQRTLAWAVTSLVHGDEATQQAIDASSALFGRGGDLQAIDSRTLEAALDGLKTEIGDDGSASFARAKPGERVSEAGAAAGLFKSISEARKTIASGGVYVNNARVSDAEQTLGDQDFLHGRFALIRRGKKALGVVERQ</sequence>
<dbReference type="InterPro" id="IPR054608">
    <property type="entry name" value="SYY-like_C"/>
</dbReference>
<dbReference type="InterPro" id="IPR002305">
    <property type="entry name" value="aa-tRNA-synth_Ic"/>
</dbReference>
<dbReference type="CDD" id="cd00805">
    <property type="entry name" value="TyrRS_core"/>
    <property type="match status" value="1"/>
</dbReference>
<dbReference type="Pfam" id="PF00579">
    <property type="entry name" value="tRNA-synt_1b"/>
    <property type="match status" value="1"/>
</dbReference>
<dbReference type="GO" id="GO:0005829">
    <property type="term" value="C:cytosol"/>
    <property type="evidence" value="ECO:0007669"/>
    <property type="project" value="TreeGrafter"/>
</dbReference>
<dbReference type="GO" id="GO:0003723">
    <property type="term" value="F:RNA binding"/>
    <property type="evidence" value="ECO:0007669"/>
    <property type="project" value="UniProtKB-KW"/>
</dbReference>
<keyword evidence="2 8" id="KW-0547">Nucleotide-binding</keyword>
<dbReference type="InterPro" id="IPR036986">
    <property type="entry name" value="S4_RNA-bd_sf"/>
</dbReference>
<comment type="similarity">
    <text evidence="8">Belongs to the class-I aminoacyl-tRNA synthetase family. TyrS type 1 subfamily.</text>
</comment>
<dbReference type="AlphaFoldDB" id="A0A087E5L0"/>
<dbReference type="GO" id="GO:0005524">
    <property type="term" value="F:ATP binding"/>
    <property type="evidence" value="ECO:0007669"/>
    <property type="project" value="UniProtKB-UniRule"/>
</dbReference>
<evidence type="ECO:0000313" key="11">
    <source>
        <dbReference type="EMBL" id="KFJ03061.1"/>
    </source>
</evidence>
<dbReference type="InterPro" id="IPR002942">
    <property type="entry name" value="S4_RNA-bd"/>
</dbReference>
<dbReference type="Proteomes" id="UP000029055">
    <property type="component" value="Unassembled WGS sequence"/>
</dbReference>
<feature type="short sequence motif" description="'HIGH' region" evidence="8">
    <location>
        <begin position="51"/>
        <end position="60"/>
    </location>
</feature>
<dbReference type="InterPro" id="IPR024088">
    <property type="entry name" value="Tyr-tRNA-ligase_bac-type"/>
</dbReference>
<feature type="binding site" evidence="8">
    <location>
        <position position="185"/>
    </location>
    <ligand>
        <name>L-tyrosine</name>
        <dbReference type="ChEBI" id="CHEBI:58315"/>
    </ligand>
</feature>
<keyword evidence="5 8" id="KW-0648">Protein biosynthesis</keyword>
<reference evidence="11 12" key="1">
    <citation type="submission" date="2014-03" db="EMBL/GenBank/DDBJ databases">
        <title>Genomics of Bifidobacteria.</title>
        <authorList>
            <person name="Ventura M."/>
            <person name="Milani C."/>
            <person name="Lugli G.A."/>
        </authorList>
    </citation>
    <scope>NUCLEOTIDE SEQUENCE [LARGE SCALE GENOMIC DNA]</scope>
    <source>
        <strain evidence="11 12">LMG 11597</strain>
    </source>
</reference>
<dbReference type="EMBL" id="JGZR01000007">
    <property type="protein sequence ID" value="KFJ03061.1"/>
    <property type="molecule type" value="Genomic_DNA"/>
</dbReference>
<feature type="binding site" evidence="8">
    <location>
        <position position="244"/>
    </location>
    <ligand>
        <name>ATP</name>
        <dbReference type="ChEBI" id="CHEBI:30616"/>
    </ligand>
</feature>
<keyword evidence="6 8" id="KW-0030">Aminoacyl-tRNA synthetase</keyword>
<feature type="domain" description="RNA-binding S4" evidence="10">
    <location>
        <begin position="374"/>
        <end position="436"/>
    </location>
</feature>
<comment type="catalytic activity">
    <reaction evidence="7 8">
        <text>tRNA(Tyr) + L-tyrosine + ATP = L-tyrosyl-tRNA(Tyr) + AMP + diphosphate + H(+)</text>
        <dbReference type="Rhea" id="RHEA:10220"/>
        <dbReference type="Rhea" id="RHEA-COMP:9706"/>
        <dbReference type="Rhea" id="RHEA-COMP:9707"/>
        <dbReference type="ChEBI" id="CHEBI:15378"/>
        <dbReference type="ChEBI" id="CHEBI:30616"/>
        <dbReference type="ChEBI" id="CHEBI:33019"/>
        <dbReference type="ChEBI" id="CHEBI:58315"/>
        <dbReference type="ChEBI" id="CHEBI:78442"/>
        <dbReference type="ChEBI" id="CHEBI:78536"/>
        <dbReference type="ChEBI" id="CHEBI:456215"/>
        <dbReference type="EC" id="6.1.1.1"/>
    </reaction>
</comment>
<dbReference type="PRINTS" id="PR01040">
    <property type="entry name" value="TRNASYNTHTYR"/>
</dbReference>
<name>A0A087E5L0_9BIFI</name>
<dbReference type="InterPro" id="IPR002307">
    <property type="entry name" value="Tyr-tRNA-ligase"/>
</dbReference>
<keyword evidence="12" id="KW-1185">Reference proteome</keyword>
<keyword evidence="1 8" id="KW-0436">Ligase</keyword>
<keyword evidence="8" id="KW-0963">Cytoplasm</keyword>
<dbReference type="OrthoDB" id="9804243at2"/>
<dbReference type="STRING" id="77635.BISU_0990"/>
<dbReference type="SUPFAM" id="SSF55174">
    <property type="entry name" value="Alpha-L RNA-binding motif"/>
    <property type="match status" value="1"/>
</dbReference>
<dbReference type="RefSeq" id="WP_024463998.1">
    <property type="nucleotide sequence ID" value="NZ_CP062939.1"/>
</dbReference>
<dbReference type="InterPro" id="IPR001412">
    <property type="entry name" value="aa-tRNA-synth_I_CS"/>
</dbReference>
<feature type="binding site" evidence="8">
    <location>
        <position position="181"/>
    </location>
    <ligand>
        <name>L-tyrosine</name>
        <dbReference type="ChEBI" id="CHEBI:58315"/>
    </ligand>
</feature>
<dbReference type="PROSITE" id="PS50889">
    <property type="entry name" value="S4"/>
    <property type="match status" value="1"/>
</dbReference>
<evidence type="ECO:0000256" key="1">
    <source>
        <dbReference type="ARBA" id="ARBA00022598"/>
    </source>
</evidence>
<comment type="caution">
    <text evidence="11">The sequence shown here is derived from an EMBL/GenBank/DDBJ whole genome shotgun (WGS) entry which is preliminary data.</text>
</comment>
<evidence type="ECO:0000256" key="3">
    <source>
        <dbReference type="ARBA" id="ARBA00022840"/>
    </source>
</evidence>
<comment type="subunit">
    <text evidence="8">Homodimer.</text>
</comment>
<dbReference type="PROSITE" id="PS00178">
    <property type="entry name" value="AA_TRNA_LIGASE_I"/>
    <property type="match status" value="1"/>
</dbReference>
<dbReference type="HAMAP" id="MF_02006">
    <property type="entry name" value="Tyr_tRNA_synth_type1"/>
    <property type="match status" value="1"/>
</dbReference>
<dbReference type="InterPro" id="IPR014729">
    <property type="entry name" value="Rossmann-like_a/b/a_fold"/>
</dbReference>
<dbReference type="GO" id="GO:0004831">
    <property type="term" value="F:tyrosine-tRNA ligase activity"/>
    <property type="evidence" value="ECO:0007669"/>
    <property type="project" value="UniProtKB-UniRule"/>
</dbReference>
<evidence type="ECO:0000259" key="10">
    <source>
        <dbReference type="SMART" id="SM00363"/>
    </source>
</evidence>
<evidence type="ECO:0000256" key="6">
    <source>
        <dbReference type="ARBA" id="ARBA00023146"/>
    </source>
</evidence>
<dbReference type="EC" id="6.1.1.1" evidence="8"/>
<dbReference type="Pfam" id="PF22421">
    <property type="entry name" value="SYY_C-terminal"/>
    <property type="match status" value="1"/>
</dbReference>
<dbReference type="CDD" id="cd00165">
    <property type="entry name" value="S4"/>
    <property type="match status" value="1"/>
</dbReference>
<keyword evidence="3 8" id="KW-0067">ATP-binding</keyword>
<feature type="short sequence motif" description="'KMSKS' region" evidence="8">
    <location>
        <begin position="241"/>
        <end position="245"/>
    </location>
</feature>
<evidence type="ECO:0000256" key="5">
    <source>
        <dbReference type="ARBA" id="ARBA00022917"/>
    </source>
</evidence>
<dbReference type="Gene3D" id="3.40.50.620">
    <property type="entry name" value="HUPs"/>
    <property type="match status" value="1"/>
</dbReference>
<dbReference type="NCBIfam" id="TIGR00234">
    <property type="entry name" value="tyrS"/>
    <property type="match status" value="1"/>
</dbReference>
<dbReference type="GO" id="GO:0006437">
    <property type="term" value="P:tyrosyl-tRNA aminoacylation"/>
    <property type="evidence" value="ECO:0007669"/>
    <property type="project" value="UniProtKB-UniRule"/>
</dbReference>
<evidence type="ECO:0000256" key="4">
    <source>
        <dbReference type="ARBA" id="ARBA00022884"/>
    </source>
</evidence>
<organism evidence="11 12">
    <name type="scientific">Bifidobacterium subtile</name>
    <dbReference type="NCBI Taxonomy" id="77635"/>
    <lineage>
        <taxon>Bacteria</taxon>
        <taxon>Bacillati</taxon>
        <taxon>Actinomycetota</taxon>
        <taxon>Actinomycetes</taxon>
        <taxon>Bifidobacteriales</taxon>
        <taxon>Bifidobacteriaceae</taxon>
        <taxon>Bifidobacterium</taxon>
    </lineage>
</organism>
<comment type="subcellular location">
    <subcellularLocation>
        <location evidence="8">Cytoplasm</location>
    </subcellularLocation>
</comment>
<dbReference type="SMART" id="SM00363">
    <property type="entry name" value="S4"/>
    <property type="match status" value="1"/>
</dbReference>
<dbReference type="Gene3D" id="1.10.240.10">
    <property type="entry name" value="Tyrosyl-Transfer RNA Synthetase"/>
    <property type="match status" value="1"/>
</dbReference>
<protein>
    <recommendedName>
        <fullName evidence="8">Tyrosine--tRNA ligase</fullName>
        <ecNumber evidence="8">6.1.1.1</ecNumber>
    </recommendedName>
    <alternativeName>
        <fullName evidence="8">Tyrosyl-tRNA synthetase</fullName>
        <shortName evidence="8">TyrRS</shortName>
    </alternativeName>
</protein>
<keyword evidence="4 9" id="KW-0694">RNA-binding</keyword>
<evidence type="ECO:0000256" key="9">
    <source>
        <dbReference type="PROSITE-ProRule" id="PRU00182"/>
    </source>
</evidence>
<feature type="binding site" evidence="8">
    <location>
        <position position="46"/>
    </location>
    <ligand>
        <name>L-tyrosine</name>
        <dbReference type="ChEBI" id="CHEBI:58315"/>
    </ligand>
</feature>
<dbReference type="SUPFAM" id="SSF52374">
    <property type="entry name" value="Nucleotidylyl transferase"/>
    <property type="match status" value="1"/>
</dbReference>
<dbReference type="Gene3D" id="3.10.290.10">
    <property type="entry name" value="RNA-binding S4 domain"/>
    <property type="match status" value="1"/>
</dbReference>
<evidence type="ECO:0000256" key="8">
    <source>
        <dbReference type="HAMAP-Rule" id="MF_02006"/>
    </source>
</evidence>
<dbReference type="FunFam" id="1.10.240.10:FF:000001">
    <property type="entry name" value="Tyrosine--tRNA ligase"/>
    <property type="match status" value="1"/>
</dbReference>
<evidence type="ECO:0000313" key="12">
    <source>
        <dbReference type="Proteomes" id="UP000029055"/>
    </source>
</evidence>
<dbReference type="eggNOG" id="COG0162">
    <property type="taxonomic scope" value="Bacteria"/>
</dbReference>
<dbReference type="PANTHER" id="PTHR11766:SF0">
    <property type="entry name" value="TYROSINE--TRNA LIGASE, MITOCHONDRIAL"/>
    <property type="match status" value="1"/>
</dbReference>